<dbReference type="EMBL" id="CCYD01000291">
    <property type="protein sequence ID" value="CEG37875.1"/>
    <property type="molecule type" value="Genomic_DNA"/>
</dbReference>
<organism evidence="1 2">
    <name type="scientific">Plasmopara halstedii</name>
    <name type="common">Downy mildew of sunflower</name>
    <dbReference type="NCBI Taxonomy" id="4781"/>
    <lineage>
        <taxon>Eukaryota</taxon>
        <taxon>Sar</taxon>
        <taxon>Stramenopiles</taxon>
        <taxon>Oomycota</taxon>
        <taxon>Peronosporomycetes</taxon>
        <taxon>Peronosporales</taxon>
        <taxon>Peronosporaceae</taxon>
        <taxon>Plasmopara</taxon>
    </lineage>
</organism>
<reference evidence="2" key="1">
    <citation type="submission" date="2014-09" db="EMBL/GenBank/DDBJ databases">
        <authorList>
            <person name="Sharma Rahul"/>
            <person name="Thines Marco"/>
        </authorList>
    </citation>
    <scope>NUCLEOTIDE SEQUENCE [LARGE SCALE GENOMIC DNA]</scope>
</reference>
<protein>
    <submittedName>
        <fullName evidence="1">Uncharacterized protein</fullName>
    </submittedName>
</protein>
<accession>A0A0N7L473</accession>
<dbReference type="RefSeq" id="XP_036263052.1">
    <property type="nucleotide sequence ID" value="XM_036407342.1"/>
</dbReference>
<evidence type="ECO:0000313" key="2">
    <source>
        <dbReference type="Proteomes" id="UP000054928"/>
    </source>
</evidence>
<keyword evidence="2" id="KW-1185">Reference proteome</keyword>
<sequence length="89" mass="10530">MRPKTTAVDRRFEEECWREKRALCGALYNKRFVFIYSISLRIRNSIKSGNAEGSTFWVAARREHLPIDPLRNLEWEFSFALLYSSIVKS</sequence>
<proteinExistence type="predicted"/>
<evidence type="ECO:0000313" key="1">
    <source>
        <dbReference type="EMBL" id="CEG37875.1"/>
    </source>
</evidence>
<dbReference type="AlphaFoldDB" id="A0A0N7L473"/>
<name>A0A0N7L473_PLAHL</name>
<dbReference type="Proteomes" id="UP000054928">
    <property type="component" value="Unassembled WGS sequence"/>
</dbReference>
<dbReference type="GeneID" id="59052912"/>